<comment type="catalytic activity">
    <reaction evidence="1">
        <text>S-ubiquitinyl-[E2 ubiquitin-conjugating enzyme]-L-cysteine + [acceptor protein]-L-lysine = [E2 ubiquitin-conjugating enzyme]-L-cysteine + N(6)-ubiquitinyl-[acceptor protein]-L-lysine.</text>
        <dbReference type="EC" id="2.3.2.27"/>
    </reaction>
</comment>
<evidence type="ECO:0000256" key="2">
    <source>
        <dbReference type="ARBA" id="ARBA00004906"/>
    </source>
</evidence>
<evidence type="ECO:0000256" key="7">
    <source>
        <dbReference type="ARBA" id="ARBA00022786"/>
    </source>
</evidence>
<dbReference type="GO" id="GO:0016567">
    <property type="term" value="P:protein ubiquitination"/>
    <property type="evidence" value="ECO:0007669"/>
    <property type="project" value="InterPro"/>
</dbReference>
<reference evidence="12 13" key="1">
    <citation type="submission" date="2024-04" db="EMBL/GenBank/DDBJ databases">
        <authorList>
            <person name="Fracassetti M."/>
        </authorList>
    </citation>
    <scope>NUCLEOTIDE SEQUENCE [LARGE SCALE GENOMIC DNA]</scope>
</reference>
<dbReference type="SMART" id="SM00184">
    <property type="entry name" value="RING"/>
    <property type="match status" value="1"/>
</dbReference>
<evidence type="ECO:0000313" key="12">
    <source>
        <dbReference type="EMBL" id="CAL1373631.1"/>
    </source>
</evidence>
<evidence type="ECO:0000256" key="8">
    <source>
        <dbReference type="ARBA" id="ARBA00022833"/>
    </source>
</evidence>
<feature type="domain" description="RING-type" evidence="11">
    <location>
        <begin position="109"/>
        <end position="151"/>
    </location>
</feature>
<keyword evidence="13" id="KW-1185">Reference proteome</keyword>
<dbReference type="CDD" id="cd16461">
    <property type="entry name" value="RING-H2_EL5-like"/>
    <property type="match status" value="1"/>
</dbReference>
<keyword evidence="10" id="KW-1133">Transmembrane helix</keyword>
<evidence type="ECO:0000256" key="6">
    <source>
        <dbReference type="ARBA" id="ARBA00022771"/>
    </source>
</evidence>
<keyword evidence="4" id="KW-0808">Transferase</keyword>
<evidence type="ECO:0000256" key="5">
    <source>
        <dbReference type="ARBA" id="ARBA00022723"/>
    </source>
</evidence>
<dbReference type="Gene3D" id="3.30.40.10">
    <property type="entry name" value="Zinc/RING finger domain, C3HC4 (zinc finger)"/>
    <property type="match status" value="1"/>
</dbReference>
<keyword evidence="8" id="KW-0862">Zinc</keyword>
<accession>A0AAV2DIX8</accession>
<organism evidence="12 13">
    <name type="scientific">Linum trigynum</name>
    <dbReference type="NCBI Taxonomy" id="586398"/>
    <lineage>
        <taxon>Eukaryota</taxon>
        <taxon>Viridiplantae</taxon>
        <taxon>Streptophyta</taxon>
        <taxon>Embryophyta</taxon>
        <taxon>Tracheophyta</taxon>
        <taxon>Spermatophyta</taxon>
        <taxon>Magnoliopsida</taxon>
        <taxon>eudicotyledons</taxon>
        <taxon>Gunneridae</taxon>
        <taxon>Pentapetalae</taxon>
        <taxon>rosids</taxon>
        <taxon>fabids</taxon>
        <taxon>Malpighiales</taxon>
        <taxon>Linaceae</taxon>
        <taxon>Linum</taxon>
    </lineage>
</organism>
<dbReference type="EC" id="2.3.2.27" evidence="3"/>
<dbReference type="EMBL" id="OZ034816">
    <property type="protein sequence ID" value="CAL1373631.1"/>
    <property type="molecule type" value="Genomic_DNA"/>
</dbReference>
<dbReference type="AlphaFoldDB" id="A0AAV2DIX8"/>
<protein>
    <recommendedName>
        <fullName evidence="3">RING-type E3 ubiquitin transferase</fullName>
        <ecNumber evidence="3">2.3.2.27</ecNumber>
    </recommendedName>
</protein>
<dbReference type="Proteomes" id="UP001497516">
    <property type="component" value="Chromosome 3"/>
</dbReference>
<evidence type="ECO:0000256" key="1">
    <source>
        <dbReference type="ARBA" id="ARBA00000900"/>
    </source>
</evidence>
<keyword evidence="10" id="KW-0812">Transmembrane</keyword>
<evidence type="ECO:0000256" key="4">
    <source>
        <dbReference type="ARBA" id="ARBA00022679"/>
    </source>
</evidence>
<evidence type="ECO:0000313" key="13">
    <source>
        <dbReference type="Proteomes" id="UP001497516"/>
    </source>
</evidence>
<gene>
    <name evidence="12" type="ORF">LTRI10_LOCUS15551</name>
</gene>
<dbReference type="PANTHER" id="PTHR46913:SF23">
    <property type="entry name" value="E3 UBIQUITIN-PROTEIN LIGASE RHA4A-RELATED"/>
    <property type="match status" value="1"/>
</dbReference>
<sequence>MGFYYSPVSQPSPHLYPQEIQLKLYQAFLFSIPILFTIILVLLFYLFYLKRRASTLSSSLPTSASSNQPDAAAHLSDVCEVGLLKEKLMSQKLQVVSFDEELRSKESQCCVCLVDFEMKEELLQISSCKHVFHMDCIRHWLLNNSTCPICRCFVIPTTNKLNNVTSQSSGDGTTPAVVVSLQHNMVSSEHQASVSTHAEQRYRQEEEELVATSPVVEHHLIRVVEESSSSQ</sequence>
<evidence type="ECO:0000256" key="10">
    <source>
        <dbReference type="SAM" id="Phobius"/>
    </source>
</evidence>
<evidence type="ECO:0000256" key="9">
    <source>
        <dbReference type="PROSITE-ProRule" id="PRU00175"/>
    </source>
</evidence>
<name>A0AAV2DIX8_9ROSI</name>
<keyword evidence="7" id="KW-0833">Ubl conjugation pathway</keyword>
<dbReference type="InterPro" id="IPR013083">
    <property type="entry name" value="Znf_RING/FYVE/PHD"/>
</dbReference>
<evidence type="ECO:0000256" key="3">
    <source>
        <dbReference type="ARBA" id="ARBA00012483"/>
    </source>
</evidence>
<dbReference type="SUPFAM" id="SSF57850">
    <property type="entry name" value="RING/U-box"/>
    <property type="match status" value="1"/>
</dbReference>
<keyword evidence="10" id="KW-0472">Membrane</keyword>
<dbReference type="InterPro" id="IPR001841">
    <property type="entry name" value="Znf_RING"/>
</dbReference>
<dbReference type="GO" id="GO:0008270">
    <property type="term" value="F:zinc ion binding"/>
    <property type="evidence" value="ECO:0007669"/>
    <property type="project" value="UniProtKB-KW"/>
</dbReference>
<keyword evidence="5" id="KW-0479">Metal-binding</keyword>
<feature type="transmembrane region" description="Helical" evidence="10">
    <location>
        <begin position="24"/>
        <end position="48"/>
    </location>
</feature>
<evidence type="ECO:0000259" key="11">
    <source>
        <dbReference type="PROSITE" id="PS50089"/>
    </source>
</evidence>
<comment type="pathway">
    <text evidence="2">Protein modification; protein ubiquitination.</text>
</comment>
<dbReference type="InterPro" id="IPR044600">
    <property type="entry name" value="ATL1/ATL16-like"/>
</dbReference>
<dbReference type="PROSITE" id="PS50089">
    <property type="entry name" value="ZF_RING_2"/>
    <property type="match status" value="1"/>
</dbReference>
<dbReference type="PANTHER" id="PTHR46913">
    <property type="entry name" value="RING-H2 FINGER PROTEIN ATL16"/>
    <property type="match status" value="1"/>
</dbReference>
<dbReference type="Pfam" id="PF13639">
    <property type="entry name" value="zf-RING_2"/>
    <property type="match status" value="1"/>
</dbReference>
<proteinExistence type="predicted"/>
<keyword evidence="6 9" id="KW-0863">Zinc-finger</keyword>
<dbReference type="GO" id="GO:0061630">
    <property type="term" value="F:ubiquitin protein ligase activity"/>
    <property type="evidence" value="ECO:0007669"/>
    <property type="project" value="UniProtKB-EC"/>
</dbReference>